<proteinExistence type="predicted"/>
<organism evidence="1">
    <name type="scientific">marine metagenome</name>
    <dbReference type="NCBI Taxonomy" id="408172"/>
    <lineage>
        <taxon>unclassified sequences</taxon>
        <taxon>metagenomes</taxon>
        <taxon>ecological metagenomes</taxon>
    </lineage>
</organism>
<gene>
    <name evidence="1" type="ORF">METZ01_LOCUS109346</name>
</gene>
<name>A0A381WVZ2_9ZZZZ</name>
<dbReference type="EMBL" id="UINC01013018">
    <property type="protein sequence ID" value="SVA56492.1"/>
    <property type="molecule type" value="Genomic_DNA"/>
</dbReference>
<evidence type="ECO:0008006" key="2">
    <source>
        <dbReference type="Google" id="ProtNLM"/>
    </source>
</evidence>
<dbReference type="AlphaFoldDB" id="A0A381WVZ2"/>
<dbReference type="PROSITE" id="PS51257">
    <property type="entry name" value="PROKAR_LIPOPROTEIN"/>
    <property type="match status" value="1"/>
</dbReference>
<evidence type="ECO:0000313" key="1">
    <source>
        <dbReference type="EMBL" id="SVA56492.1"/>
    </source>
</evidence>
<protein>
    <recommendedName>
        <fullName evidence="2">Aminopeptidase</fullName>
    </recommendedName>
</protein>
<sequence length="361" mass="39889">MHQGRSLIAICPMVRRGLTLAILFLGVLAAGGCSTVGYYAQAVQGQAGLLWHSSPIENVLRDSSLPAQTRKRLALAGEIRHFASNDLGLPDNRSYMRYTDLGRPYVVWSVVAAPAFSVDPVTWCFPVAGCVPYRGYFDRFAAEGQGDRLKAAGYDVTVAGTQAYSTLGWLPDPLLNTMLGASDAGLAGLIFHELAHQQVYVSDDTTFNESFATLVELEGVRRWLAHSGRTDELEPFLAVGKRRDEVIELLLNYRRRLSELYASDLEPDVMIGRKSELITALKVDYQKQRSAKGGDPGWDAWFKLPLNNAHLATVGAYYNLVPAFRRLFEQSNGDFAEFYRRVAAVAEGPPDQLRTRLGVTP</sequence>
<accession>A0A381WVZ2</accession>
<dbReference type="PIRSF" id="PIRSF029285">
    <property type="entry name" value="Aminopept"/>
    <property type="match status" value="1"/>
</dbReference>
<dbReference type="InterPro" id="IPR014553">
    <property type="entry name" value="Aminopept"/>
</dbReference>
<reference evidence="1" key="1">
    <citation type="submission" date="2018-05" db="EMBL/GenBank/DDBJ databases">
        <authorList>
            <person name="Lanie J.A."/>
            <person name="Ng W.-L."/>
            <person name="Kazmierczak K.M."/>
            <person name="Andrzejewski T.M."/>
            <person name="Davidsen T.M."/>
            <person name="Wayne K.J."/>
            <person name="Tettelin H."/>
            <person name="Glass J.I."/>
            <person name="Rusch D."/>
            <person name="Podicherti R."/>
            <person name="Tsui H.-C.T."/>
            <person name="Winkler M.E."/>
        </authorList>
    </citation>
    <scope>NUCLEOTIDE SEQUENCE</scope>
</reference>
<dbReference type="Pfam" id="PF10023">
    <property type="entry name" value="Aminopep"/>
    <property type="match status" value="1"/>
</dbReference>